<feature type="domain" description="RNA polymerase sigma-70 region 2" evidence="6">
    <location>
        <begin position="18"/>
        <end position="87"/>
    </location>
</feature>
<dbReference type="InterPro" id="IPR012845">
    <property type="entry name" value="RNA_pol_sigma_FliA_WhiG"/>
</dbReference>
<evidence type="ECO:0000259" key="6">
    <source>
        <dbReference type="Pfam" id="PF04542"/>
    </source>
</evidence>
<accession>A0ABW0N2P3</accession>
<keyword evidence="9" id="KW-1185">Reference proteome</keyword>
<keyword evidence="4" id="KW-0804">Transcription</keyword>
<dbReference type="Pfam" id="PF04539">
    <property type="entry name" value="Sigma70_r3"/>
    <property type="match status" value="1"/>
</dbReference>
<dbReference type="Pfam" id="PF04545">
    <property type="entry name" value="Sigma70_r4"/>
    <property type="match status" value="1"/>
</dbReference>
<feature type="domain" description="RNA polymerase sigma-70 region 3" evidence="5">
    <location>
        <begin position="98"/>
        <end position="151"/>
    </location>
</feature>
<evidence type="ECO:0000256" key="3">
    <source>
        <dbReference type="ARBA" id="ARBA00023125"/>
    </source>
</evidence>
<evidence type="ECO:0000259" key="5">
    <source>
        <dbReference type="Pfam" id="PF04539"/>
    </source>
</evidence>
<organism evidence="8 9">
    <name type="scientific">Nocardioides caricicola</name>
    <dbReference type="NCBI Taxonomy" id="634770"/>
    <lineage>
        <taxon>Bacteria</taxon>
        <taxon>Bacillati</taxon>
        <taxon>Actinomycetota</taxon>
        <taxon>Actinomycetes</taxon>
        <taxon>Propionibacteriales</taxon>
        <taxon>Nocardioidaceae</taxon>
        <taxon>Nocardioides</taxon>
    </lineage>
</organism>
<dbReference type="RefSeq" id="WP_345180208.1">
    <property type="nucleotide sequence ID" value="NZ_BAABFQ010000007.1"/>
</dbReference>
<dbReference type="CDD" id="cd06171">
    <property type="entry name" value="Sigma70_r4"/>
    <property type="match status" value="1"/>
</dbReference>
<dbReference type="InterPro" id="IPR013325">
    <property type="entry name" value="RNA_pol_sigma_r2"/>
</dbReference>
<dbReference type="NCBIfam" id="TIGR02479">
    <property type="entry name" value="FliA_WhiG"/>
    <property type="match status" value="1"/>
</dbReference>
<dbReference type="SUPFAM" id="SSF88659">
    <property type="entry name" value="Sigma3 and sigma4 domains of RNA polymerase sigma factors"/>
    <property type="match status" value="2"/>
</dbReference>
<dbReference type="EMBL" id="JBHSMD010000004">
    <property type="protein sequence ID" value="MFC5494261.1"/>
    <property type="molecule type" value="Genomic_DNA"/>
</dbReference>
<dbReference type="InterPro" id="IPR000943">
    <property type="entry name" value="RNA_pol_sigma70"/>
</dbReference>
<dbReference type="Pfam" id="PF04542">
    <property type="entry name" value="Sigma70_r2"/>
    <property type="match status" value="1"/>
</dbReference>
<evidence type="ECO:0000256" key="1">
    <source>
        <dbReference type="ARBA" id="ARBA00023015"/>
    </source>
</evidence>
<dbReference type="Gene3D" id="1.20.140.160">
    <property type="match status" value="1"/>
</dbReference>
<dbReference type="Proteomes" id="UP001595956">
    <property type="component" value="Unassembled WGS sequence"/>
</dbReference>
<evidence type="ECO:0000256" key="2">
    <source>
        <dbReference type="ARBA" id="ARBA00023082"/>
    </source>
</evidence>
<keyword evidence="3" id="KW-0238">DNA-binding</keyword>
<keyword evidence="2" id="KW-0731">Sigma factor</keyword>
<dbReference type="InterPro" id="IPR007624">
    <property type="entry name" value="RNA_pol_sigma70_r3"/>
</dbReference>
<dbReference type="InterPro" id="IPR013324">
    <property type="entry name" value="RNA_pol_sigma_r3/r4-like"/>
</dbReference>
<name>A0ABW0N2P3_9ACTN</name>
<dbReference type="PIRSF" id="PIRSF000770">
    <property type="entry name" value="RNA_pol_sigma-SigE/K"/>
    <property type="match status" value="1"/>
</dbReference>
<protein>
    <submittedName>
        <fullName evidence="8">Sigma-70 family RNA polymerase sigma factor</fullName>
    </submittedName>
</protein>
<evidence type="ECO:0000313" key="9">
    <source>
        <dbReference type="Proteomes" id="UP001595956"/>
    </source>
</evidence>
<comment type="caution">
    <text evidence="8">The sequence shown here is derived from an EMBL/GenBank/DDBJ whole genome shotgun (WGS) entry which is preliminary data.</text>
</comment>
<evidence type="ECO:0000256" key="4">
    <source>
        <dbReference type="ARBA" id="ARBA00023163"/>
    </source>
</evidence>
<dbReference type="InterPro" id="IPR007630">
    <property type="entry name" value="RNA_pol_sigma70_r4"/>
</dbReference>
<dbReference type="SUPFAM" id="SSF88946">
    <property type="entry name" value="Sigma2 domain of RNA polymerase sigma factors"/>
    <property type="match status" value="1"/>
</dbReference>
<feature type="domain" description="RNA polymerase sigma-70 region 4" evidence="7">
    <location>
        <begin position="180"/>
        <end position="228"/>
    </location>
</feature>
<sequence>MNPPKNDVPPGSEALIVQHMALVGHIVRETMSRVPSHVDRDDLTSAGLTALVQAANAYDPERGVPFNRYAATRIRGAIVDDLRSIDWASRSVRRRSRELDMTRANLATVLGRTATTAEVAQAAGITLEEVIANDEDVSRAQVLSLSASEDDMIGERLVSNAPDPQAMLEHRERLTYLTEAIAELPDRLRLVVEQYFLAERPMGEIAETLGVTESRVSQLRAEAMVLLRDALNMALDPELVEPAARPNGCAARRRQAYFTAVADRHAAGLRGQMTGQMTGQMMSAPSTSYNASA</sequence>
<dbReference type="PANTHER" id="PTHR30385:SF7">
    <property type="entry name" value="RNA POLYMERASE SIGMA FACTOR FLIA"/>
    <property type="match status" value="1"/>
</dbReference>
<evidence type="ECO:0000313" key="8">
    <source>
        <dbReference type="EMBL" id="MFC5494261.1"/>
    </source>
</evidence>
<evidence type="ECO:0000259" key="7">
    <source>
        <dbReference type="Pfam" id="PF04545"/>
    </source>
</evidence>
<dbReference type="Gene3D" id="1.10.1740.10">
    <property type="match status" value="1"/>
</dbReference>
<dbReference type="InterPro" id="IPR014284">
    <property type="entry name" value="RNA_pol_sigma-70_dom"/>
</dbReference>
<dbReference type="PANTHER" id="PTHR30385">
    <property type="entry name" value="SIGMA FACTOR F FLAGELLAR"/>
    <property type="match status" value="1"/>
</dbReference>
<proteinExistence type="predicted"/>
<keyword evidence="1" id="KW-0805">Transcription regulation</keyword>
<gene>
    <name evidence="8" type="ORF">ACFPKY_14180</name>
</gene>
<dbReference type="InterPro" id="IPR007627">
    <property type="entry name" value="RNA_pol_sigma70_r2"/>
</dbReference>
<reference evidence="9" key="1">
    <citation type="journal article" date="2019" name="Int. J. Syst. Evol. Microbiol.">
        <title>The Global Catalogue of Microorganisms (GCM) 10K type strain sequencing project: providing services to taxonomists for standard genome sequencing and annotation.</title>
        <authorList>
            <consortium name="The Broad Institute Genomics Platform"/>
            <consortium name="The Broad Institute Genome Sequencing Center for Infectious Disease"/>
            <person name="Wu L."/>
            <person name="Ma J."/>
        </authorList>
    </citation>
    <scope>NUCLEOTIDE SEQUENCE [LARGE SCALE GENOMIC DNA]</scope>
    <source>
        <strain evidence="9">KACC 13778</strain>
    </source>
</reference>
<dbReference type="NCBIfam" id="TIGR02937">
    <property type="entry name" value="sigma70-ECF"/>
    <property type="match status" value="1"/>
</dbReference>